<evidence type="ECO:0000259" key="1">
    <source>
        <dbReference type="Pfam" id="PF06452"/>
    </source>
</evidence>
<accession>A0ABU1P0Y5</accession>
<feature type="domain" description="Carbohydrate-binding" evidence="1">
    <location>
        <begin position="16"/>
        <end position="198"/>
    </location>
</feature>
<dbReference type="CDD" id="cd09620">
    <property type="entry name" value="CBM9_like_3"/>
    <property type="match status" value="1"/>
</dbReference>
<evidence type="ECO:0000313" key="3">
    <source>
        <dbReference type="Proteomes" id="UP001267290"/>
    </source>
</evidence>
<dbReference type="SUPFAM" id="SSF49344">
    <property type="entry name" value="CBD9-like"/>
    <property type="match status" value="1"/>
</dbReference>
<protein>
    <recommendedName>
        <fullName evidence="1">Carbohydrate-binding domain-containing protein</fullName>
    </recommendedName>
</protein>
<keyword evidence="3" id="KW-1185">Reference proteome</keyword>
<name>A0ABU1P0Y5_9BACL</name>
<evidence type="ECO:0000313" key="2">
    <source>
        <dbReference type="EMBL" id="MDR6553189.1"/>
    </source>
</evidence>
<proteinExistence type="predicted"/>
<comment type="caution">
    <text evidence="2">The sequence shown here is derived from an EMBL/GenBank/DDBJ whole genome shotgun (WGS) entry which is preliminary data.</text>
</comment>
<reference evidence="2 3" key="1">
    <citation type="submission" date="2023-07" db="EMBL/GenBank/DDBJ databases">
        <title>Sorghum-associated microbial communities from plants grown in Nebraska, USA.</title>
        <authorList>
            <person name="Schachtman D."/>
        </authorList>
    </citation>
    <scope>NUCLEOTIDE SEQUENCE [LARGE SCALE GENOMIC DNA]</scope>
    <source>
        <strain evidence="2 3">CC258</strain>
    </source>
</reference>
<dbReference type="EMBL" id="JAVDSB010000009">
    <property type="protein sequence ID" value="MDR6553189.1"/>
    <property type="molecule type" value="Genomic_DNA"/>
</dbReference>
<dbReference type="Gene3D" id="2.60.40.1190">
    <property type="match status" value="1"/>
</dbReference>
<organism evidence="2 3">
    <name type="scientific">Paenibacillus qinlingensis</name>
    <dbReference type="NCBI Taxonomy" id="1837343"/>
    <lineage>
        <taxon>Bacteria</taxon>
        <taxon>Bacillati</taxon>
        <taxon>Bacillota</taxon>
        <taxon>Bacilli</taxon>
        <taxon>Bacillales</taxon>
        <taxon>Paenibacillaceae</taxon>
        <taxon>Paenibacillus</taxon>
    </lineage>
</organism>
<dbReference type="Pfam" id="PF06452">
    <property type="entry name" value="CBM9_1"/>
    <property type="match status" value="1"/>
</dbReference>
<dbReference type="RefSeq" id="WP_310500673.1">
    <property type="nucleotide sequence ID" value="NZ_JAVDSB010000009.1"/>
</dbReference>
<gene>
    <name evidence="2" type="ORF">J2736_004396</name>
</gene>
<dbReference type="InterPro" id="IPR010502">
    <property type="entry name" value="Carb-bd_dom_fam9"/>
</dbReference>
<sequence>MEAYVYTCHYQSGPEVCWEKIESIPLVDTVTGEQARLHTTVKICRTDSYLHVRFECADDHVVATYENRDDPIYKQDVVEIFIDESGAGRFYKEFELSPRNVVFDALIDKEEGQKQKVDASWNLDGLLTQVMWPEEGKALYDMALPIASFNPPPAPGMKWRINLYRIDEDSTGQRHYWAWSPTGERRNFHVPAKFGTLVFN</sequence>
<dbReference type="Proteomes" id="UP001267290">
    <property type="component" value="Unassembled WGS sequence"/>
</dbReference>